<evidence type="ECO:0000256" key="4">
    <source>
        <dbReference type="ARBA" id="ARBA00023128"/>
    </source>
</evidence>
<evidence type="ECO:0000313" key="9">
    <source>
        <dbReference type="Proteomes" id="UP000800094"/>
    </source>
</evidence>
<name>A0A6A6I2B6_9PLEO</name>
<evidence type="ECO:0000256" key="7">
    <source>
        <dbReference type="SAM" id="MobiDB-lite"/>
    </source>
</evidence>
<keyword evidence="9" id="KW-1185">Reference proteome</keyword>
<evidence type="ECO:0000256" key="6">
    <source>
        <dbReference type="ARBA" id="ARBA00035183"/>
    </source>
</evidence>
<feature type="region of interest" description="Disordered" evidence="7">
    <location>
        <begin position="319"/>
        <end position="349"/>
    </location>
</feature>
<keyword evidence="5" id="KW-0687">Ribonucleoprotein</keyword>
<sequence length="668" mass="74840">MRRIPRPQRAIDASLPVSPLAGHRVYRPTCLRVVSPYNHLRTTSASFSTTPSFSFLLGGKQDKKKHQQFVRRWQKRLLGDSEPIGAHVDPYDPTSPVRIAPDEQGEELEVLEDQKIVESQGPLYQEAHDGRRLRHVGGKEWTEQLEEGILAKEFEKLTLRTYTPLSLKMADQIEDLTGTPYTLRDENLMMAQMFHDFTGKPYTDWSFGRWTRVRGLDSLRENFHRAVVEIYALKQAGKDLDISASANRGVYDAPKWLRNVKLQRKGNGDFALAFPKHHTLQTLLEDMARVPEWQPEQGVPAEEELEAEEGEELVMEGPQEPVMDPDTPPAKRAALVKQDPEKKPFDFMSNRPVPRAKIVESPVEDLEKAQELVAKESTPEPIPTSAPSSADLEAAAEASRSAISEMRSAILESAARSAEQNVAALRKAVRDGVAAQAGSSTIRVPIPEVDARWRHVPLTDPAIKFALTKRLAQLTGLYISDPNLTSASTLGDLYHHLCDAEKPKPTKLFNLLNIEGSRQNHKANRLAESGQAAIEIAAEKKPGVGELLKLRNVQIFGKKPNAVEERRKTGLQKVVHQELKSRRLVAKRGQRVSPEKEVELQARRLAESGVIEGTRRAPEFGLPIPPTIAEKMKKRTEKKKGELADMGIDGYSVDRYIRQSNRPAELNV</sequence>
<protein>
    <recommendedName>
        <fullName evidence="6">Large ribosomal subunit protein mL50</fullName>
    </recommendedName>
</protein>
<dbReference type="GO" id="GO:0005840">
    <property type="term" value="C:ribosome"/>
    <property type="evidence" value="ECO:0007669"/>
    <property type="project" value="UniProtKB-KW"/>
</dbReference>
<keyword evidence="4" id="KW-0496">Mitochondrion</keyword>
<dbReference type="OrthoDB" id="6220758at2759"/>
<evidence type="ECO:0000256" key="1">
    <source>
        <dbReference type="ARBA" id="ARBA00004173"/>
    </source>
</evidence>
<dbReference type="GO" id="GO:0005739">
    <property type="term" value="C:mitochondrion"/>
    <property type="evidence" value="ECO:0007669"/>
    <property type="project" value="UniProtKB-SubCell"/>
</dbReference>
<dbReference type="EMBL" id="ML987203">
    <property type="protein sequence ID" value="KAF2244128.1"/>
    <property type="molecule type" value="Genomic_DNA"/>
</dbReference>
<accession>A0A6A6I2B6</accession>
<comment type="subcellular location">
    <subcellularLocation>
        <location evidence="1">Mitochondrion</location>
    </subcellularLocation>
</comment>
<organism evidence="8 9">
    <name type="scientific">Trematosphaeria pertusa</name>
    <dbReference type="NCBI Taxonomy" id="390896"/>
    <lineage>
        <taxon>Eukaryota</taxon>
        <taxon>Fungi</taxon>
        <taxon>Dikarya</taxon>
        <taxon>Ascomycota</taxon>
        <taxon>Pezizomycotina</taxon>
        <taxon>Dothideomycetes</taxon>
        <taxon>Pleosporomycetidae</taxon>
        <taxon>Pleosporales</taxon>
        <taxon>Massarineae</taxon>
        <taxon>Trematosphaeriaceae</taxon>
        <taxon>Trematosphaeria</taxon>
    </lineage>
</organism>
<evidence type="ECO:0000256" key="2">
    <source>
        <dbReference type="ARBA" id="ARBA00008860"/>
    </source>
</evidence>
<comment type="similarity">
    <text evidence="2">Belongs to the mitochondrion-specific ribosomal protein mL50 family.</text>
</comment>
<feature type="compositionally biased region" description="Low complexity" evidence="7">
    <location>
        <begin position="385"/>
        <end position="397"/>
    </location>
</feature>
<dbReference type="AlphaFoldDB" id="A0A6A6I2B6"/>
<evidence type="ECO:0000313" key="8">
    <source>
        <dbReference type="EMBL" id="KAF2244128.1"/>
    </source>
</evidence>
<feature type="region of interest" description="Disordered" evidence="7">
    <location>
        <begin position="373"/>
        <end position="397"/>
    </location>
</feature>
<proteinExistence type="inferred from homology"/>
<reference evidence="8" key="1">
    <citation type="journal article" date="2020" name="Stud. Mycol.">
        <title>101 Dothideomycetes genomes: a test case for predicting lifestyles and emergence of pathogens.</title>
        <authorList>
            <person name="Haridas S."/>
            <person name="Albert R."/>
            <person name="Binder M."/>
            <person name="Bloem J."/>
            <person name="Labutti K."/>
            <person name="Salamov A."/>
            <person name="Andreopoulos B."/>
            <person name="Baker S."/>
            <person name="Barry K."/>
            <person name="Bills G."/>
            <person name="Bluhm B."/>
            <person name="Cannon C."/>
            <person name="Castanera R."/>
            <person name="Culley D."/>
            <person name="Daum C."/>
            <person name="Ezra D."/>
            <person name="Gonzalez J."/>
            <person name="Henrissat B."/>
            <person name="Kuo A."/>
            <person name="Liang C."/>
            <person name="Lipzen A."/>
            <person name="Lutzoni F."/>
            <person name="Magnuson J."/>
            <person name="Mondo S."/>
            <person name="Nolan M."/>
            <person name="Ohm R."/>
            <person name="Pangilinan J."/>
            <person name="Park H.-J."/>
            <person name="Ramirez L."/>
            <person name="Alfaro M."/>
            <person name="Sun H."/>
            <person name="Tritt A."/>
            <person name="Yoshinaga Y."/>
            <person name="Zwiers L.-H."/>
            <person name="Turgeon B."/>
            <person name="Goodwin S."/>
            <person name="Spatafora J."/>
            <person name="Crous P."/>
            <person name="Grigoriev I."/>
        </authorList>
    </citation>
    <scope>NUCLEOTIDE SEQUENCE</scope>
    <source>
        <strain evidence="8">CBS 122368</strain>
    </source>
</reference>
<evidence type="ECO:0000256" key="3">
    <source>
        <dbReference type="ARBA" id="ARBA00022980"/>
    </source>
</evidence>
<dbReference type="GeneID" id="54578488"/>
<gene>
    <name evidence="8" type="ORF">BU26DRAFT_464159</name>
</gene>
<dbReference type="RefSeq" id="XP_033679132.1">
    <property type="nucleotide sequence ID" value="XM_033825158.1"/>
</dbReference>
<dbReference type="Pfam" id="PF10501">
    <property type="entry name" value="Ribosomal_L50"/>
    <property type="match status" value="1"/>
</dbReference>
<dbReference type="GO" id="GO:1990904">
    <property type="term" value="C:ribonucleoprotein complex"/>
    <property type="evidence" value="ECO:0007669"/>
    <property type="project" value="UniProtKB-KW"/>
</dbReference>
<dbReference type="InterPro" id="IPR018305">
    <property type="entry name" value="Ribosomal_m50"/>
</dbReference>
<evidence type="ECO:0000256" key="5">
    <source>
        <dbReference type="ARBA" id="ARBA00023274"/>
    </source>
</evidence>
<keyword evidence="3" id="KW-0689">Ribosomal protein</keyword>
<dbReference type="Proteomes" id="UP000800094">
    <property type="component" value="Unassembled WGS sequence"/>
</dbReference>